<dbReference type="PROSITE" id="PS51257">
    <property type="entry name" value="PROKAR_LIPOPROTEIN"/>
    <property type="match status" value="1"/>
</dbReference>
<protein>
    <submittedName>
        <fullName evidence="3">Uncharacterized protein</fullName>
    </submittedName>
</protein>
<reference evidence="4" key="1">
    <citation type="submission" date="2015-02" db="EMBL/GenBank/DDBJ databases">
        <title>Draft Genome of Frankia sp. CpI1-S.</title>
        <authorList>
            <person name="Oshone R.T."/>
            <person name="Ngom M."/>
            <person name="Ghodhbane-Gtari F."/>
            <person name="Gtari M."/>
            <person name="Morris K."/>
            <person name="Thomas K."/>
            <person name="Sen A."/>
            <person name="Tisa L.S."/>
        </authorList>
    </citation>
    <scope>NUCLEOTIDE SEQUENCE [LARGE SCALE GENOMIC DNA]</scope>
    <source>
        <strain evidence="4">CpI1-S</strain>
    </source>
</reference>
<keyword evidence="2" id="KW-0732">Signal</keyword>
<reference evidence="3 4" key="2">
    <citation type="journal article" date="2016" name="Genome Announc.">
        <title>Permanent Draft Genome Sequences for Two Variants of Frankia sp. Strain CpI1, the First Frankia Strain Isolated from Root Nodules of Comptonia peregrina.</title>
        <authorList>
            <person name="Oshone R."/>
            <person name="Hurst S.G.IV."/>
            <person name="Abebe-Akele F."/>
            <person name="Simpson S."/>
            <person name="Morris K."/>
            <person name="Thomas W.K."/>
            <person name="Tisa L.S."/>
        </authorList>
    </citation>
    <scope>NUCLEOTIDE SEQUENCE [LARGE SCALE GENOMIC DNA]</scope>
    <source>
        <strain evidence="4">CpI1-S</strain>
    </source>
</reference>
<feature type="signal peptide" evidence="2">
    <location>
        <begin position="1"/>
        <end position="25"/>
    </location>
</feature>
<proteinExistence type="predicted"/>
<organism evidence="3 4">
    <name type="scientific">Frankia torreyi</name>
    <dbReference type="NCBI Taxonomy" id="1856"/>
    <lineage>
        <taxon>Bacteria</taxon>
        <taxon>Bacillati</taxon>
        <taxon>Actinomycetota</taxon>
        <taxon>Actinomycetes</taxon>
        <taxon>Frankiales</taxon>
        <taxon>Frankiaceae</taxon>
        <taxon>Frankia</taxon>
    </lineage>
</organism>
<feature type="compositionally biased region" description="Low complexity" evidence="1">
    <location>
        <begin position="198"/>
        <end position="211"/>
    </location>
</feature>
<gene>
    <name evidence="3" type="ORF">FF36_01623</name>
</gene>
<comment type="caution">
    <text evidence="3">The sequence shown here is derived from an EMBL/GenBank/DDBJ whole genome shotgun (WGS) entry which is preliminary data.</text>
</comment>
<keyword evidence="4" id="KW-1185">Reference proteome</keyword>
<dbReference type="PATRIC" id="fig|1502723.3.peg.6491"/>
<accession>A0A0D8BIH9</accession>
<feature type="chain" id="PRO_5002327000" evidence="2">
    <location>
        <begin position="26"/>
        <end position="449"/>
    </location>
</feature>
<evidence type="ECO:0000256" key="1">
    <source>
        <dbReference type="SAM" id="MobiDB-lite"/>
    </source>
</evidence>
<evidence type="ECO:0000313" key="4">
    <source>
        <dbReference type="Proteomes" id="UP000032545"/>
    </source>
</evidence>
<name>A0A0D8BIH9_9ACTN</name>
<dbReference type="AlphaFoldDB" id="A0A0D8BIH9"/>
<evidence type="ECO:0000256" key="2">
    <source>
        <dbReference type="SAM" id="SignalP"/>
    </source>
</evidence>
<evidence type="ECO:0000313" key="3">
    <source>
        <dbReference type="EMBL" id="KJE23936.1"/>
    </source>
</evidence>
<dbReference type="EMBL" id="JYFN01000009">
    <property type="protein sequence ID" value="KJE23936.1"/>
    <property type="molecule type" value="Genomic_DNA"/>
</dbReference>
<dbReference type="RefSeq" id="WP_044884332.1">
    <property type="nucleotide sequence ID" value="NZ_JYFN01000009.1"/>
</dbReference>
<dbReference type="OrthoDB" id="3216821at2"/>
<sequence precursor="true">MARMAGRVARVTGALGCAAALLALAACSDGDHRGDGGAARSATPTGGPGATAAPVWGFASVTATGSSGSAPTAIPAAQSAGSWHTAGGSSSAAAQVTVVRRQPGGYRVTFPGIAVAAGRGAAIVTALDPAAAVVETTAPVVSCHVVGWGAAGRDEQVDLTCRDAAGAPVDSAFSALFTQVPDTASLTSTPPASPGTLSPVTASPVTASPSPSSGGAYAYLRSDAASAATSRPTNAYSVSGPGTIEVHRVGAGHYTIDLTGPAFAKNGNNLQVNAIGDGPVGCNALGRVVKKDRQSVFVGCARGSVWTDSPFVLLYTSGHALIPTGAASFGHAFTGVLRPGGPIQQVPPGPPVNAWAWYSANSTGATNQISRVGVGRYRVIFPGVSRTPHALQVTPYGEPTARCAANELPVAAGAPTAVTVAVRCVDAAGRPADSYASVAYVSAPGPTTP</sequence>
<dbReference type="Proteomes" id="UP000032545">
    <property type="component" value="Unassembled WGS sequence"/>
</dbReference>
<feature type="region of interest" description="Disordered" evidence="1">
    <location>
        <begin position="185"/>
        <end position="211"/>
    </location>
</feature>